<feature type="transmembrane region" description="Helical" evidence="1">
    <location>
        <begin position="44"/>
        <end position="65"/>
    </location>
</feature>
<proteinExistence type="predicted"/>
<keyword evidence="1" id="KW-0472">Membrane</keyword>
<name>A0A4Q7KI86_9PSEU</name>
<evidence type="ECO:0000313" key="3">
    <source>
        <dbReference type="Proteomes" id="UP000294257"/>
    </source>
</evidence>
<dbReference type="AlphaFoldDB" id="A0A4Q7KI86"/>
<keyword evidence="3" id="KW-1185">Reference proteome</keyword>
<comment type="caution">
    <text evidence="2">The sequence shown here is derived from an EMBL/GenBank/DDBJ whole genome shotgun (WGS) entry which is preliminary data.</text>
</comment>
<keyword evidence="1" id="KW-0812">Transmembrane</keyword>
<sequence length="330" mass="34023">MNESDVDGAKLLAPLRGTTPDGESAVSVEKAIATGKRRRAVRGALGAAAVAVVTVLAVILVPAALNTNRDEQVRVATAPTEFNVLRQEFTVGSAGGFTPYAYRTGRFAQRIDLKRAGTPDPTEPTAMVTIYPSGPYSSEPDGEPAPAVNDRRAKYVPSAGPRSTRIAWEWADGAWAYAEVPPGPDAQAIAHRVAQSVGRGGTAPARVPFTIGALGEDRVLGVVNSMPASNHGPTAQLLIGRTDPSGASGEMVGIVVGLTTASGQQNTSLDGRPAIESPGRVTMLDGGPGRAATASALISAEPLRLKEIAASVQISGDPANPSTWPVNPVR</sequence>
<dbReference type="OrthoDB" id="3343963at2"/>
<dbReference type="RefSeq" id="WP_130346329.1">
    <property type="nucleotide sequence ID" value="NZ_SGWQ01000008.1"/>
</dbReference>
<dbReference type="Proteomes" id="UP000294257">
    <property type="component" value="Unassembled WGS sequence"/>
</dbReference>
<accession>A0A4Q7KI86</accession>
<keyword evidence="1" id="KW-1133">Transmembrane helix</keyword>
<evidence type="ECO:0000256" key="1">
    <source>
        <dbReference type="SAM" id="Phobius"/>
    </source>
</evidence>
<protein>
    <submittedName>
        <fullName evidence="2">Uncharacterized protein</fullName>
    </submittedName>
</protein>
<dbReference type="EMBL" id="SGWQ01000008">
    <property type="protein sequence ID" value="RZS34889.1"/>
    <property type="molecule type" value="Genomic_DNA"/>
</dbReference>
<evidence type="ECO:0000313" key="2">
    <source>
        <dbReference type="EMBL" id="RZS34889.1"/>
    </source>
</evidence>
<gene>
    <name evidence="2" type="ORF">EV193_108239</name>
</gene>
<organism evidence="2 3">
    <name type="scientific">Herbihabitans rhizosphaerae</name>
    <dbReference type="NCBI Taxonomy" id="1872711"/>
    <lineage>
        <taxon>Bacteria</taxon>
        <taxon>Bacillati</taxon>
        <taxon>Actinomycetota</taxon>
        <taxon>Actinomycetes</taxon>
        <taxon>Pseudonocardiales</taxon>
        <taxon>Pseudonocardiaceae</taxon>
        <taxon>Herbihabitans</taxon>
    </lineage>
</organism>
<reference evidence="2 3" key="1">
    <citation type="submission" date="2019-02" db="EMBL/GenBank/DDBJ databases">
        <title>Genomic Encyclopedia of Type Strains, Phase IV (KMG-IV): sequencing the most valuable type-strain genomes for metagenomic binning, comparative biology and taxonomic classification.</title>
        <authorList>
            <person name="Goeker M."/>
        </authorList>
    </citation>
    <scope>NUCLEOTIDE SEQUENCE [LARGE SCALE GENOMIC DNA]</scope>
    <source>
        <strain evidence="2 3">DSM 101727</strain>
    </source>
</reference>